<evidence type="ECO:0000313" key="4">
    <source>
        <dbReference type="Proteomes" id="UP000235672"/>
    </source>
</evidence>
<organism evidence="3 4">
    <name type="scientific">Hyaloscypha hepaticicola</name>
    <dbReference type="NCBI Taxonomy" id="2082293"/>
    <lineage>
        <taxon>Eukaryota</taxon>
        <taxon>Fungi</taxon>
        <taxon>Dikarya</taxon>
        <taxon>Ascomycota</taxon>
        <taxon>Pezizomycotina</taxon>
        <taxon>Leotiomycetes</taxon>
        <taxon>Helotiales</taxon>
        <taxon>Hyaloscyphaceae</taxon>
        <taxon>Hyaloscypha</taxon>
    </lineage>
</organism>
<feature type="signal peptide" evidence="1">
    <location>
        <begin position="1"/>
        <end position="19"/>
    </location>
</feature>
<gene>
    <name evidence="3" type="ORF">NA56DRAFT_647053</name>
</gene>
<keyword evidence="1" id="KW-0732">Signal</keyword>
<sequence length="226" mass="24174">MHLLPTSLALLLFAHTALADVSTTIVTMTTPPTPTSTSYTNDQAFQNAILAATNFYRSEHNVSAVTWNSTSAKYALNWSSKCNFDHSGGPTGENLAAGYANVSAAVDAWGLEREQYNWAKPGFSEGTGHFTQLVWSNTTTVGCGRTDCAGENKTPGWYIVCEYFPPGNVVGDNNQYFIDNVKKQIKGKASDTVESGVTSSGEGWRDVRWGVGVLGITGVVSLGIAC</sequence>
<dbReference type="InterPro" id="IPR035940">
    <property type="entry name" value="CAP_sf"/>
</dbReference>
<dbReference type="InterPro" id="IPR014044">
    <property type="entry name" value="CAP_dom"/>
</dbReference>
<dbReference type="GO" id="GO:0005576">
    <property type="term" value="C:extracellular region"/>
    <property type="evidence" value="ECO:0007669"/>
    <property type="project" value="InterPro"/>
</dbReference>
<feature type="chain" id="PRO_5014422986" evidence="1">
    <location>
        <begin position="20"/>
        <end position="226"/>
    </location>
</feature>
<dbReference type="PANTHER" id="PTHR10334">
    <property type="entry name" value="CYSTEINE-RICH SECRETORY PROTEIN-RELATED"/>
    <property type="match status" value="1"/>
</dbReference>
<dbReference type="AlphaFoldDB" id="A0A2J6Q0F3"/>
<dbReference type="Pfam" id="PF00188">
    <property type="entry name" value="CAP"/>
    <property type="match status" value="1"/>
</dbReference>
<evidence type="ECO:0000259" key="2">
    <source>
        <dbReference type="SMART" id="SM00198"/>
    </source>
</evidence>
<dbReference type="Proteomes" id="UP000235672">
    <property type="component" value="Unassembled WGS sequence"/>
</dbReference>
<keyword evidence="4" id="KW-1185">Reference proteome</keyword>
<evidence type="ECO:0000313" key="3">
    <source>
        <dbReference type="EMBL" id="PMD19761.1"/>
    </source>
</evidence>
<dbReference type="InterPro" id="IPR001283">
    <property type="entry name" value="CRISP-related"/>
</dbReference>
<dbReference type="STRING" id="1745343.A0A2J6Q0F3"/>
<dbReference type="InterPro" id="IPR018244">
    <property type="entry name" value="Allrgn_V5/Tpx1_CS"/>
</dbReference>
<dbReference type="SUPFAM" id="SSF55797">
    <property type="entry name" value="PR-1-like"/>
    <property type="match status" value="1"/>
</dbReference>
<dbReference type="PRINTS" id="PR00837">
    <property type="entry name" value="V5TPXLIKE"/>
</dbReference>
<protein>
    <submittedName>
        <fullName evidence="3">PR-1-like protein</fullName>
    </submittedName>
</protein>
<name>A0A2J6Q0F3_9HELO</name>
<proteinExistence type="predicted"/>
<feature type="domain" description="SCP" evidence="2">
    <location>
        <begin position="44"/>
        <end position="171"/>
    </location>
</feature>
<evidence type="ECO:0000256" key="1">
    <source>
        <dbReference type="SAM" id="SignalP"/>
    </source>
</evidence>
<dbReference type="OrthoDB" id="337038at2759"/>
<reference evidence="3 4" key="1">
    <citation type="submission" date="2016-05" db="EMBL/GenBank/DDBJ databases">
        <title>A degradative enzymes factory behind the ericoid mycorrhizal symbiosis.</title>
        <authorList>
            <consortium name="DOE Joint Genome Institute"/>
            <person name="Martino E."/>
            <person name="Morin E."/>
            <person name="Grelet G."/>
            <person name="Kuo A."/>
            <person name="Kohler A."/>
            <person name="Daghino S."/>
            <person name="Barry K."/>
            <person name="Choi C."/>
            <person name="Cichocki N."/>
            <person name="Clum A."/>
            <person name="Copeland A."/>
            <person name="Hainaut M."/>
            <person name="Haridas S."/>
            <person name="Labutti K."/>
            <person name="Lindquist E."/>
            <person name="Lipzen A."/>
            <person name="Khouja H.-R."/>
            <person name="Murat C."/>
            <person name="Ohm R."/>
            <person name="Olson A."/>
            <person name="Spatafora J."/>
            <person name="Veneault-Fourrey C."/>
            <person name="Henrissat B."/>
            <person name="Grigoriev I."/>
            <person name="Martin F."/>
            <person name="Perotto S."/>
        </authorList>
    </citation>
    <scope>NUCLEOTIDE SEQUENCE [LARGE SCALE GENOMIC DNA]</scope>
    <source>
        <strain evidence="3 4">UAMH 7357</strain>
    </source>
</reference>
<accession>A0A2J6Q0F3</accession>
<dbReference type="EMBL" id="KZ613488">
    <property type="protein sequence ID" value="PMD19761.1"/>
    <property type="molecule type" value="Genomic_DNA"/>
</dbReference>
<dbReference type="PROSITE" id="PS01009">
    <property type="entry name" value="CRISP_1"/>
    <property type="match status" value="1"/>
</dbReference>
<dbReference type="Gene3D" id="3.40.33.10">
    <property type="entry name" value="CAP"/>
    <property type="match status" value="1"/>
</dbReference>
<dbReference type="SMART" id="SM00198">
    <property type="entry name" value="SCP"/>
    <property type="match status" value="1"/>
</dbReference>